<evidence type="ECO:0000256" key="4">
    <source>
        <dbReference type="RuleBase" id="RU003322"/>
    </source>
</evidence>
<accession>K2JF76</accession>
<name>K2JF76_9GAMM</name>
<dbReference type="InterPro" id="IPR013126">
    <property type="entry name" value="Hsp_70_fam"/>
</dbReference>
<dbReference type="GO" id="GO:0005524">
    <property type="term" value="F:ATP binding"/>
    <property type="evidence" value="ECO:0007669"/>
    <property type="project" value="UniProtKB-KW"/>
</dbReference>
<dbReference type="AlphaFoldDB" id="K2JF76"/>
<dbReference type="GO" id="GO:0140662">
    <property type="term" value="F:ATP-dependent protein folding chaperone"/>
    <property type="evidence" value="ECO:0007669"/>
    <property type="project" value="InterPro"/>
</dbReference>
<protein>
    <submittedName>
        <fullName evidence="5">2-alkenal reductase</fullName>
    </submittedName>
</protein>
<evidence type="ECO:0000256" key="2">
    <source>
        <dbReference type="ARBA" id="ARBA00022741"/>
    </source>
</evidence>
<dbReference type="Gene3D" id="3.30.420.40">
    <property type="match status" value="2"/>
</dbReference>
<evidence type="ECO:0000256" key="3">
    <source>
        <dbReference type="ARBA" id="ARBA00022840"/>
    </source>
</evidence>
<keyword evidence="6" id="KW-1185">Reference proteome</keyword>
<evidence type="ECO:0000313" key="5">
    <source>
        <dbReference type="EMBL" id="EKE73748.1"/>
    </source>
</evidence>
<dbReference type="Gene3D" id="3.90.640.10">
    <property type="entry name" value="Actin, Chain A, domain 4"/>
    <property type="match status" value="1"/>
</dbReference>
<dbReference type="SUPFAM" id="SSF100920">
    <property type="entry name" value="Heat shock protein 70kD (HSP70), peptide-binding domain"/>
    <property type="match status" value="1"/>
</dbReference>
<dbReference type="PRINTS" id="PR00301">
    <property type="entry name" value="HEATSHOCK70"/>
</dbReference>
<dbReference type="RefSeq" id="WP_008484635.1">
    <property type="nucleotide sequence ID" value="NZ_AMRI01000012.1"/>
</dbReference>
<reference evidence="5 6" key="1">
    <citation type="journal article" date="2012" name="J. Bacteriol.">
        <title>Genome Sequence of Gallaecimonas xiamenensis Type Strain 3-C-1.</title>
        <authorList>
            <person name="Lai Q."/>
            <person name="Wang L."/>
            <person name="Wang W."/>
            <person name="Shao Z."/>
        </authorList>
    </citation>
    <scope>NUCLEOTIDE SEQUENCE [LARGE SCALE GENOMIC DNA]</scope>
    <source>
        <strain evidence="5 6">3-C-1</strain>
    </source>
</reference>
<dbReference type="PANTHER" id="PTHR19375">
    <property type="entry name" value="HEAT SHOCK PROTEIN 70KDA"/>
    <property type="match status" value="1"/>
</dbReference>
<dbReference type="InterPro" id="IPR018181">
    <property type="entry name" value="Heat_shock_70_CS"/>
</dbReference>
<dbReference type="InterPro" id="IPR029047">
    <property type="entry name" value="HSP70_peptide-bd_sf"/>
</dbReference>
<dbReference type="InterPro" id="IPR043129">
    <property type="entry name" value="ATPase_NBD"/>
</dbReference>
<evidence type="ECO:0000256" key="1">
    <source>
        <dbReference type="ARBA" id="ARBA00007381"/>
    </source>
</evidence>
<dbReference type="PROSITE" id="PS00297">
    <property type="entry name" value="HSP70_1"/>
    <property type="match status" value="1"/>
</dbReference>
<dbReference type="eggNOG" id="COG0443">
    <property type="taxonomic scope" value="Bacteria"/>
</dbReference>
<keyword evidence="2 4" id="KW-0547">Nucleotide-binding</keyword>
<evidence type="ECO:0000313" key="6">
    <source>
        <dbReference type="Proteomes" id="UP000006755"/>
    </source>
</evidence>
<dbReference type="SUPFAM" id="SSF53067">
    <property type="entry name" value="Actin-like ATPase domain"/>
    <property type="match status" value="2"/>
</dbReference>
<proteinExistence type="inferred from homology"/>
<dbReference type="Proteomes" id="UP000006755">
    <property type="component" value="Unassembled WGS sequence"/>
</dbReference>
<comment type="similarity">
    <text evidence="1 4">Belongs to the heat shock protein 70 family.</text>
</comment>
<dbReference type="PROSITE" id="PS00329">
    <property type="entry name" value="HSP70_2"/>
    <property type="match status" value="1"/>
</dbReference>
<keyword evidence="3 4" id="KW-0067">ATP-binding</keyword>
<dbReference type="Gene3D" id="2.60.34.10">
    <property type="entry name" value="Substrate Binding Domain Of DNAk, Chain A, domain 1"/>
    <property type="match status" value="1"/>
</dbReference>
<organism evidence="5 6">
    <name type="scientific">Gallaecimonas xiamenensis 3-C-1</name>
    <dbReference type="NCBI Taxonomy" id="745411"/>
    <lineage>
        <taxon>Bacteria</taxon>
        <taxon>Pseudomonadati</taxon>
        <taxon>Pseudomonadota</taxon>
        <taxon>Gammaproteobacteria</taxon>
        <taxon>Enterobacterales</taxon>
        <taxon>Gallaecimonadaceae</taxon>
        <taxon>Gallaecimonas</taxon>
    </lineage>
</organism>
<dbReference type="STRING" id="745411.B3C1_10132"/>
<dbReference type="FunFam" id="3.30.420.40:FF:000144">
    <property type="entry name" value="Molecular chaperone HscC"/>
    <property type="match status" value="1"/>
</dbReference>
<gene>
    <name evidence="5" type="ORF">B3C1_10132</name>
</gene>
<sequence>MNTERLIVGIDLGTTNSLVSVFGNQGAELIRNRHGDYLTPSVVSLLEDNTLVVGKVAKNRQILYPELSLAEFKRYMGSDKTFSLNGTAFTPVELSALVLGSLKADAEAHLGQPVAEAIITVPAYFNNRQREATRQAAELAGLKVERLINEPSAAALAYGLNEAQNLDSTYIVLDMGGGTLDISLIEVFDGVFEIHACAGDNYLGGLDFTQALLDDIKAHPDFADLDQSLATLERLTHFAETIKQALSEQDFVSQSIDIAGRERTYTLNSKGFEALVTPLLQRVKKPLLQVVRDADIDADDIDGVILVGGATRMKVLHRQVARLFGNIPLSSYQPDQAIAMGAAIQGALKARKQEVKDVVVTDVCPYTLGVKCRNGNGDLVFSPIIERNTTIPVSRTRSFSAAYPGQEDVVIEVYQGESIRPQDNVYIGQYSLALPKHDQLEGLLVTFTYNIDGVLEVVTTIESTGMQAKAYFEKDGLLADQASIEASFAKLAGLKILPRDKEANIHFLSELERLFAESLGDFRSQVAQSIDAFSAALGSHDEQQIDQSRAAIRQALGL</sequence>
<dbReference type="Pfam" id="PF00012">
    <property type="entry name" value="HSP70"/>
    <property type="match status" value="2"/>
</dbReference>
<dbReference type="PATRIC" id="fig|745411.4.peg.1987"/>
<dbReference type="EMBL" id="AMRI01000012">
    <property type="protein sequence ID" value="EKE73748.1"/>
    <property type="molecule type" value="Genomic_DNA"/>
</dbReference>
<comment type="caution">
    <text evidence="5">The sequence shown here is derived from an EMBL/GenBank/DDBJ whole genome shotgun (WGS) entry which is preliminary data.</text>
</comment>